<comment type="caution">
    <text evidence="1">The sequence shown here is derived from an EMBL/GenBank/DDBJ whole genome shotgun (WGS) entry which is preliminary data.</text>
</comment>
<dbReference type="Gene3D" id="2.160.20.10">
    <property type="entry name" value="Single-stranded right-handed beta-helix, Pectin lyase-like"/>
    <property type="match status" value="1"/>
</dbReference>
<dbReference type="AlphaFoldDB" id="A0A443J1C3"/>
<reference evidence="1 2" key="1">
    <citation type="submission" date="2019-01" db="EMBL/GenBank/DDBJ databases">
        <title>Sinorhodobacter populi sp. nov. isolated from the symptomatic bark tissue of Populus euramericana canker.</title>
        <authorList>
            <person name="Xu G."/>
        </authorList>
    </citation>
    <scope>NUCLEOTIDE SEQUENCE [LARGE SCALE GENOMIC DNA]</scope>
    <source>
        <strain evidence="1 2">2D-5</strain>
    </source>
</reference>
<dbReference type="InterPro" id="IPR012334">
    <property type="entry name" value="Pectin_lyas_fold"/>
</dbReference>
<dbReference type="EMBL" id="SAUW01000003">
    <property type="protein sequence ID" value="RWR14264.1"/>
    <property type="molecule type" value="Genomic_DNA"/>
</dbReference>
<dbReference type="RefSeq" id="WP_128268838.1">
    <property type="nucleotide sequence ID" value="NZ_SAUW01000003.1"/>
</dbReference>
<dbReference type="Proteomes" id="UP000285710">
    <property type="component" value="Unassembled WGS sequence"/>
</dbReference>
<dbReference type="Gene3D" id="2.60.40.2700">
    <property type="match status" value="3"/>
</dbReference>
<name>A0A443J1C3_9RHOB</name>
<protein>
    <recommendedName>
        <fullName evidence="3">DUF1565 domain-containing protein</fullName>
    </recommendedName>
</protein>
<proteinExistence type="predicted"/>
<reference evidence="1 2" key="2">
    <citation type="submission" date="2019-01" db="EMBL/GenBank/DDBJ databases">
        <authorList>
            <person name="Li Y."/>
        </authorList>
    </citation>
    <scope>NUCLEOTIDE SEQUENCE [LARGE SCALE GENOMIC DNA]</scope>
    <source>
        <strain evidence="1 2">2D-5</strain>
    </source>
</reference>
<organism evidence="1 2">
    <name type="scientific">Paenirhodobacter populi</name>
    <dbReference type="NCBI Taxonomy" id="2306993"/>
    <lineage>
        <taxon>Bacteria</taxon>
        <taxon>Pseudomonadati</taxon>
        <taxon>Pseudomonadota</taxon>
        <taxon>Alphaproteobacteria</taxon>
        <taxon>Rhodobacterales</taxon>
        <taxon>Rhodobacter group</taxon>
        <taxon>Paenirhodobacter</taxon>
    </lineage>
</organism>
<keyword evidence="2" id="KW-1185">Reference proteome</keyword>
<accession>A0A443J1C3</accession>
<evidence type="ECO:0000313" key="2">
    <source>
        <dbReference type="Proteomes" id="UP000285710"/>
    </source>
</evidence>
<sequence>MGLRDYQTIRFGQRQIIAAYRGETQVFGGGAGDPVAPTVSSAPVISGDPVAGETLSVSPGIYGGYPSPTVTRQWRRGSANISGATGLTYTLTEADVGKSITCRETAANSAGSVQSTSAAVGPIEAAPVEQPAVITAPAITGTLTVGQTLTASEGSWTGSPNVALQWLRNDVAIAGATGTSHVLTEADAGANISVRATATNEAGSATSTSAAVGPIAAAPVEQPAVIAAPAITGTLSVGQTLTATEGTWTGSPTISLQWLRNGTAISGATGLTYLLIAADAGANISVRATATNAGGSVTATSEAVGPVTEAGPTILPLPRSFGVKLYRDAEGYKLVETAATYRALFAGTTRYVSTTGSDDTGTGQAGSPFATLDAAVAASGDWDTISIAPGHYAGLSAPCAKSLRFCRTGTGRVHIGSFLSGSENWVLGKQGTSYWTIAALSASPGPGQYLGGAVIDPGSFTGQLHAGVISIGSAANLGTITSGGEMACAQSTSTNNFAIAIKPSTAVELAGETFQDLVSAGKVHFISQVGGTPITVASGAQVLLDDDLVFAPGTGAALVIQAGGVVYTGAAEFYARGNEVVTINGKWLAFGAVAAGSANNCIGYDAASAYTSVECGCDIYYGGGNCSTAHSGTTVLRVGCKYGGGAAGSRTVSDLATNMWLFSCDIRQKFNYTAAALIRLDTAGTTGTQTLYYGDCTFSGGYDTSISDPPGIDNNSVNAPIVLDLDTPWPWS</sequence>
<gene>
    <name evidence="1" type="ORF">D2T33_03345</name>
</gene>
<evidence type="ECO:0008006" key="3">
    <source>
        <dbReference type="Google" id="ProtNLM"/>
    </source>
</evidence>
<evidence type="ECO:0000313" key="1">
    <source>
        <dbReference type="EMBL" id="RWR14264.1"/>
    </source>
</evidence>